<feature type="domain" description="Asparagine synthetase" evidence="1">
    <location>
        <begin position="14"/>
        <end position="266"/>
    </location>
</feature>
<dbReference type="AlphaFoldDB" id="A0A517M212"/>
<keyword evidence="3" id="KW-1185">Reference proteome</keyword>
<dbReference type="RefSeq" id="WP_145346459.1">
    <property type="nucleotide sequence ID" value="NZ_CP036261.1"/>
</dbReference>
<dbReference type="EC" id="6.3.5.4" evidence="2"/>
<protein>
    <submittedName>
        <fullName evidence="2">Asparagine synthetase [glutamine-hydrolyzing]</fullName>
        <ecNumber evidence="2">6.3.5.4</ecNumber>
    </submittedName>
</protein>
<dbReference type="Pfam" id="PF00733">
    <property type="entry name" value="Asn_synthase"/>
    <property type="match status" value="1"/>
</dbReference>
<evidence type="ECO:0000313" key="3">
    <source>
        <dbReference type="Proteomes" id="UP000319557"/>
    </source>
</evidence>
<name>A0A517M212_9BACT</name>
<dbReference type="Proteomes" id="UP000319557">
    <property type="component" value="Chromosome"/>
</dbReference>
<dbReference type="EMBL" id="CP036261">
    <property type="protein sequence ID" value="QDS88913.1"/>
    <property type="molecule type" value="Genomic_DNA"/>
</dbReference>
<reference evidence="2 3" key="1">
    <citation type="submission" date="2019-02" db="EMBL/GenBank/DDBJ databases">
        <title>Deep-cultivation of Planctomycetes and their phenomic and genomic characterization uncovers novel biology.</title>
        <authorList>
            <person name="Wiegand S."/>
            <person name="Jogler M."/>
            <person name="Boedeker C."/>
            <person name="Pinto D."/>
            <person name="Vollmers J."/>
            <person name="Rivas-Marin E."/>
            <person name="Kohn T."/>
            <person name="Peeters S.H."/>
            <person name="Heuer A."/>
            <person name="Rast P."/>
            <person name="Oberbeckmann S."/>
            <person name="Bunk B."/>
            <person name="Jeske O."/>
            <person name="Meyerdierks A."/>
            <person name="Storesund J.E."/>
            <person name="Kallscheuer N."/>
            <person name="Luecker S."/>
            <person name="Lage O.M."/>
            <person name="Pohl T."/>
            <person name="Merkel B.J."/>
            <person name="Hornburger P."/>
            <person name="Mueller R.-W."/>
            <person name="Bruemmer F."/>
            <person name="Labrenz M."/>
            <person name="Spormann A.M."/>
            <person name="Op den Camp H."/>
            <person name="Overmann J."/>
            <person name="Amann R."/>
            <person name="Jetten M.S.M."/>
            <person name="Mascher T."/>
            <person name="Medema M.H."/>
            <person name="Devos D.P."/>
            <person name="Kaster A.-K."/>
            <person name="Ovreas L."/>
            <person name="Rohde M."/>
            <person name="Galperin M.Y."/>
            <person name="Jogler C."/>
        </authorList>
    </citation>
    <scope>NUCLEOTIDE SEQUENCE [LARGE SCALE GENOMIC DNA]</scope>
    <source>
        <strain evidence="2 3">EC9</strain>
    </source>
</reference>
<accession>A0A517M212</accession>
<sequence length="277" mass="31273">MPSFYLLCANGSNGDGGDEMLAGYGTYGNWLRKVDYYRSANETGWRGKIRPLAKAAMPWRYSQAYDTSSDPQHWTDCVNRYTDAARERLWRPELRFLTDQRDEAFDHAFEIGGGLRGVNRVQRCDMETFLPEDILCKVDIASMRFGLEVRPPMLDRNFFGSVSSIAPGALYARDSDGHSYSGKIPLKTLAAKKLGGAFANRPKQGFVMPLQSWFDRNTGQADDVRQRLTDPGASIAQWFEQEQVHVNLDAGRVVNVWLLLVLEEWLCQIGSRETSAA</sequence>
<dbReference type="SUPFAM" id="SSF52402">
    <property type="entry name" value="Adenine nucleotide alpha hydrolases-like"/>
    <property type="match status" value="1"/>
</dbReference>
<dbReference type="GO" id="GO:0004066">
    <property type="term" value="F:asparagine synthase (glutamine-hydrolyzing) activity"/>
    <property type="evidence" value="ECO:0007669"/>
    <property type="project" value="UniProtKB-EC"/>
</dbReference>
<dbReference type="InterPro" id="IPR014729">
    <property type="entry name" value="Rossmann-like_a/b/a_fold"/>
</dbReference>
<gene>
    <name evidence="2" type="primary">asnB_2</name>
    <name evidence="2" type="ORF">EC9_31080</name>
</gene>
<keyword evidence="2" id="KW-0436">Ligase</keyword>
<dbReference type="KEGG" id="ruv:EC9_31080"/>
<dbReference type="InterPro" id="IPR001962">
    <property type="entry name" value="Asn_synthase"/>
</dbReference>
<organism evidence="2 3">
    <name type="scientific">Rosistilla ulvae</name>
    <dbReference type="NCBI Taxonomy" id="1930277"/>
    <lineage>
        <taxon>Bacteria</taxon>
        <taxon>Pseudomonadati</taxon>
        <taxon>Planctomycetota</taxon>
        <taxon>Planctomycetia</taxon>
        <taxon>Pirellulales</taxon>
        <taxon>Pirellulaceae</taxon>
        <taxon>Rosistilla</taxon>
    </lineage>
</organism>
<dbReference type="OrthoDB" id="9763290at2"/>
<evidence type="ECO:0000313" key="2">
    <source>
        <dbReference type="EMBL" id="QDS88913.1"/>
    </source>
</evidence>
<dbReference type="GO" id="GO:0006529">
    <property type="term" value="P:asparagine biosynthetic process"/>
    <property type="evidence" value="ECO:0007669"/>
    <property type="project" value="InterPro"/>
</dbReference>
<evidence type="ECO:0000259" key="1">
    <source>
        <dbReference type="Pfam" id="PF00733"/>
    </source>
</evidence>
<proteinExistence type="predicted"/>
<dbReference type="Gene3D" id="3.40.50.620">
    <property type="entry name" value="HUPs"/>
    <property type="match status" value="1"/>
</dbReference>